<feature type="compositionally biased region" description="Acidic residues" evidence="1">
    <location>
        <begin position="153"/>
        <end position="177"/>
    </location>
</feature>
<proteinExistence type="predicted"/>
<evidence type="ECO:0000256" key="1">
    <source>
        <dbReference type="SAM" id="MobiDB-lite"/>
    </source>
</evidence>
<sequence length="188" mass="21885">MRSSKNKFIVPFEGLKVGFHDFEFDITDEFFEDLEYSIIKAGKLLVEMELEKKETMLIANFVVDGNVDVECARCNDPLEEYIYGEYRIVFKFGTEISDDENLIVLEPNEYELHLAPIIYELMTISLPTRSVHDDGDCNEEMIALIDEYSIVEEEDLKEDDDLEDDNDDDDNDDDDDIDPRWSALKNLN</sequence>
<dbReference type="OrthoDB" id="1524821at2"/>
<dbReference type="STRING" id="477690.SAMN05216474_2815"/>
<evidence type="ECO:0000313" key="3">
    <source>
        <dbReference type="Proteomes" id="UP000236454"/>
    </source>
</evidence>
<organism evidence="2 3">
    <name type="scientific">Lishizhenia tianjinensis</name>
    <dbReference type="NCBI Taxonomy" id="477690"/>
    <lineage>
        <taxon>Bacteria</taxon>
        <taxon>Pseudomonadati</taxon>
        <taxon>Bacteroidota</taxon>
        <taxon>Flavobacteriia</taxon>
        <taxon>Flavobacteriales</taxon>
        <taxon>Crocinitomicaceae</taxon>
        <taxon>Lishizhenia</taxon>
    </lineage>
</organism>
<reference evidence="2 3" key="1">
    <citation type="submission" date="2016-10" db="EMBL/GenBank/DDBJ databases">
        <authorList>
            <person name="de Groot N.N."/>
        </authorList>
    </citation>
    <scope>NUCLEOTIDE SEQUENCE [LARGE SCALE GENOMIC DNA]</scope>
    <source>
        <strain evidence="2 3">CGMCC 1.7005</strain>
    </source>
</reference>
<name>A0A1I7BGD3_9FLAO</name>
<dbReference type="AlphaFoldDB" id="A0A1I7BGD3"/>
<dbReference type="Proteomes" id="UP000236454">
    <property type="component" value="Unassembled WGS sequence"/>
</dbReference>
<accession>A0A1I7BGD3</accession>
<dbReference type="EMBL" id="FPAS01000005">
    <property type="protein sequence ID" value="SFT86230.1"/>
    <property type="molecule type" value="Genomic_DNA"/>
</dbReference>
<dbReference type="RefSeq" id="WP_090251994.1">
    <property type="nucleotide sequence ID" value="NZ_FPAS01000005.1"/>
</dbReference>
<protein>
    <submittedName>
        <fullName evidence="2">Uncharacterized metal-binding protein YceD, DUF177 family</fullName>
    </submittedName>
</protein>
<dbReference type="InterPro" id="IPR003772">
    <property type="entry name" value="YceD"/>
</dbReference>
<keyword evidence="3" id="KW-1185">Reference proteome</keyword>
<dbReference type="Pfam" id="PF02620">
    <property type="entry name" value="YceD"/>
    <property type="match status" value="1"/>
</dbReference>
<feature type="region of interest" description="Disordered" evidence="1">
    <location>
        <begin position="153"/>
        <end position="188"/>
    </location>
</feature>
<evidence type="ECO:0000313" key="2">
    <source>
        <dbReference type="EMBL" id="SFT86230.1"/>
    </source>
</evidence>
<gene>
    <name evidence="2" type="ORF">SAMN05216474_2815</name>
</gene>